<dbReference type="AlphaFoldDB" id="A0A0P7ALP8"/>
<keyword evidence="2" id="KW-1185">Reference proteome</keyword>
<sequence>MDRSKEYERQHEVIVDGEAVYYFDVEVPGQVGPWKSVTFVGSQAATDDGFLCDVTTVSIGTDFDQGNQIADFKDVATASVKRCEVETFKAIHSSDIPTDQVLRFSVATILGIKPSWTITLPYSLAIELKNGSTIGYELRTLSFDRAHSGFSGYSDFCNQWHNETFFVADTSLYISVEHRLSRFFYFQGRVFCHSFCKRYLFSHAYSVLIPRPISLNITNLNYYFKHLQLNDSHLAFLTFFFYVA</sequence>
<reference evidence="1 2" key="1">
    <citation type="submission" date="2015-09" db="EMBL/GenBank/DDBJ databases">
        <title>Draft genome of a European isolate of the apple canker pathogen Neonectria ditissima.</title>
        <authorList>
            <person name="Gomez-Cortecero A."/>
            <person name="Harrison R.J."/>
            <person name="Armitage A.D."/>
        </authorList>
    </citation>
    <scope>NUCLEOTIDE SEQUENCE [LARGE SCALE GENOMIC DNA]</scope>
    <source>
        <strain evidence="1 2">R09/05</strain>
    </source>
</reference>
<name>A0A0P7ALP8_9HYPO</name>
<dbReference type="EMBL" id="LKCW01000127">
    <property type="protein sequence ID" value="KPM38702.1"/>
    <property type="molecule type" value="Genomic_DNA"/>
</dbReference>
<accession>A0A0P7ALP8</accession>
<organism evidence="1 2">
    <name type="scientific">Neonectria ditissima</name>
    <dbReference type="NCBI Taxonomy" id="78410"/>
    <lineage>
        <taxon>Eukaryota</taxon>
        <taxon>Fungi</taxon>
        <taxon>Dikarya</taxon>
        <taxon>Ascomycota</taxon>
        <taxon>Pezizomycotina</taxon>
        <taxon>Sordariomycetes</taxon>
        <taxon>Hypocreomycetidae</taxon>
        <taxon>Hypocreales</taxon>
        <taxon>Nectriaceae</taxon>
        <taxon>Neonectria</taxon>
    </lineage>
</organism>
<evidence type="ECO:0000313" key="2">
    <source>
        <dbReference type="Proteomes" id="UP000050424"/>
    </source>
</evidence>
<protein>
    <submittedName>
        <fullName evidence="1">Uncharacterized protein</fullName>
    </submittedName>
</protein>
<dbReference type="STRING" id="78410.A0A0P7ALP8"/>
<dbReference type="Proteomes" id="UP000050424">
    <property type="component" value="Unassembled WGS sequence"/>
</dbReference>
<evidence type="ECO:0000313" key="1">
    <source>
        <dbReference type="EMBL" id="KPM38702.1"/>
    </source>
</evidence>
<gene>
    <name evidence="1" type="ORF">AK830_g7890</name>
</gene>
<proteinExistence type="predicted"/>
<comment type="caution">
    <text evidence="1">The sequence shown here is derived from an EMBL/GenBank/DDBJ whole genome shotgun (WGS) entry which is preliminary data.</text>
</comment>